<feature type="transmembrane region" description="Helical" evidence="1">
    <location>
        <begin position="289"/>
        <end position="312"/>
    </location>
</feature>
<feature type="domain" description="EamA" evidence="2">
    <location>
        <begin position="114"/>
        <end position="190"/>
    </location>
</feature>
<keyword evidence="1" id="KW-1133">Transmembrane helix</keyword>
<feature type="transmembrane region" description="Helical" evidence="1">
    <location>
        <begin position="175"/>
        <end position="196"/>
    </location>
</feature>
<keyword evidence="4" id="KW-1185">Reference proteome</keyword>
<proteinExistence type="predicted"/>
<keyword evidence="1" id="KW-0472">Membrane</keyword>
<gene>
    <name evidence="3" type="ORF">M9Y10_023958</name>
</gene>
<keyword evidence="1" id="KW-0812">Transmembrane</keyword>
<feature type="transmembrane region" description="Helical" evidence="1">
    <location>
        <begin position="243"/>
        <end position="269"/>
    </location>
</feature>
<feature type="transmembrane region" description="Helical" evidence="1">
    <location>
        <begin position="333"/>
        <end position="351"/>
    </location>
</feature>
<sequence>MVSLLAELALAGIMLSTGSLNTISKKVMYQTDGTNIDGGIEKYQKPWLCTLVMFCGESMCMIFFYLFALYFKCTKKPSEQLNTPILISDTSDKTTQQKIQFVSREETERDPTGGLRWKFPFFVALFASCDLLSTTLTGIGLVFCNASIVQMLRGFVIVFTMLFAWAFLHRKPKVYQVLGVVFALSGLVMVGGSAVLNESSEGGSKHDIKDTLLGIGLVLCSQVFSSVQFVFEEKLLKQNTGKTAPIPSLFLVGSEGIAGAILSICVALPTVNAIHGSDHGSYENLKNSVYMLFHNTQITVLQFLYFISISFFNWSSFVYSKALSATARTLVDALRTILVWIVMASIYPLTHKEYGEGISVWSLLQAVGFVFMLLGTTTHNNIAGVGEKLTKCCTQKKIDAEPLIKQ</sequence>
<dbReference type="SUPFAM" id="SSF103481">
    <property type="entry name" value="Multidrug resistance efflux transporter EmrE"/>
    <property type="match status" value="1"/>
</dbReference>
<evidence type="ECO:0000259" key="2">
    <source>
        <dbReference type="Pfam" id="PF00892"/>
    </source>
</evidence>
<feature type="transmembrane region" description="Helical" evidence="1">
    <location>
        <begin position="119"/>
        <end position="142"/>
    </location>
</feature>
<evidence type="ECO:0000313" key="4">
    <source>
        <dbReference type="Proteomes" id="UP001470230"/>
    </source>
</evidence>
<evidence type="ECO:0000313" key="3">
    <source>
        <dbReference type="EMBL" id="KAK8895491.1"/>
    </source>
</evidence>
<reference evidence="3 4" key="1">
    <citation type="submission" date="2024-04" db="EMBL/GenBank/DDBJ databases">
        <title>Tritrichomonas musculus Genome.</title>
        <authorList>
            <person name="Alves-Ferreira E."/>
            <person name="Grigg M."/>
            <person name="Lorenzi H."/>
            <person name="Galac M."/>
        </authorList>
    </citation>
    <scope>NUCLEOTIDE SEQUENCE [LARGE SCALE GENOMIC DNA]</scope>
    <source>
        <strain evidence="3 4">EAF2021</strain>
    </source>
</reference>
<feature type="transmembrane region" description="Helical" evidence="1">
    <location>
        <begin position="357"/>
        <end position="374"/>
    </location>
</feature>
<protein>
    <recommendedName>
        <fullName evidence="2">EamA domain-containing protein</fullName>
    </recommendedName>
</protein>
<dbReference type="InterPro" id="IPR000620">
    <property type="entry name" value="EamA_dom"/>
</dbReference>
<feature type="transmembrane region" description="Helical" evidence="1">
    <location>
        <begin position="148"/>
        <end position="168"/>
    </location>
</feature>
<dbReference type="PANTHER" id="PTHR13146:SF0">
    <property type="entry name" value="SOLUTE CARRIER FAMILY 35 MEMBER F6"/>
    <property type="match status" value="1"/>
</dbReference>
<organism evidence="3 4">
    <name type="scientific">Tritrichomonas musculus</name>
    <dbReference type="NCBI Taxonomy" id="1915356"/>
    <lineage>
        <taxon>Eukaryota</taxon>
        <taxon>Metamonada</taxon>
        <taxon>Parabasalia</taxon>
        <taxon>Tritrichomonadida</taxon>
        <taxon>Tritrichomonadidae</taxon>
        <taxon>Tritrichomonas</taxon>
    </lineage>
</organism>
<dbReference type="EMBL" id="JAPFFF010000003">
    <property type="protein sequence ID" value="KAK8895491.1"/>
    <property type="molecule type" value="Genomic_DNA"/>
</dbReference>
<dbReference type="InterPro" id="IPR037185">
    <property type="entry name" value="EmrE-like"/>
</dbReference>
<feature type="transmembrane region" description="Helical" evidence="1">
    <location>
        <begin position="45"/>
        <end position="71"/>
    </location>
</feature>
<dbReference type="Pfam" id="PF00892">
    <property type="entry name" value="EamA"/>
    <property type="match status" value="1"/>
</dbReference>
<feature type="transmembrane region" description="Helical" evidence="1">
    <location>
        <begin position="211"/>
        <end position="231"/>
    </location>
</feature>
<accession>A0ABR2KXG2</accession>
<dbReference type="Proteomes" id="UP001470230">
    <property type="component" value="Unassembled WGS sequence"/>
</dbReference>
<name>A0ABR2KXG2_9EUKA</name>
<evidence type="ECO:0000256" key="1">
    <source>
        <dbReference type="SAM" id="Phobius"/>
    </source>
</evidence>
<comment type="caution">
    <text evidence="3">The sequence shown here is derived from an EMBL/GenBank/DDBJ whole genome shotgun (WGS) entry which is preliminary data.</text>
</comment>
<dbReference type="PANTHER" id="PTHR13146">
    <property type="match status" value="1"/>
</dbReference>
<dbReference type="Gene3D" id="1.10.3730.20">
    <property type="match status" value="1"/>
</dbReference>